<dbReference type="Pfam" id="PF01535">
    <property type="entry name" value="PPR"/>
    <property type="match status" value="6"/>
</dbReference>
<feature type="repeat" description="PPR" evidence="3">
    <location>
        <begin position="421"/>
        <end position="455"/>
    </location>
</feature>
<dbReference type="InterPro" id="IPR046848">
    <property type="entry name" value="E_motif"/>
</dbReference>
<dbReference type="PROSITE" id="PS50005">
    <property type="entry name" value="TPR"/>
    <property type="match status" value="1"/>
</dbReference>
<feature type="repeat" description="PPR" evidence="3">
    <location>
        <begin position="390"/>
        <end position="420"/>
    </location>
</feature>
<evidence type="ECO:0000313" key="5">
    <source>
        <dbReference type="EMBL" id="KAJ0189718.1"/>
    </source>
</evidence>
<dbReference type="PANTHER" id="PTHR47926:SF545">
    <property type="entry name" value="PENTACOTRIPEPTIDE-REPEAT REGION OF PRORP DOMAIN-CONTAINING PROTEIN"/>
    <property type="match status" value="1"/>
</dbReference>
<dbReference type="PROSITE" id="PS51375">
    <property type="entry name" value="PPR"/>
    <property type="match status" value="8"/>
</dbReference>
<feature type="region of interest" description="Disordered" evidence="4">
    <location>
        <begin position="16"/>
        <end position="39"/>
    </location>
</feature>
<reference evidence="5 6" key="1">
    <citation type="journal article" date="2017" name="Nat. Commun.">
        <title>Genome assembly with in vitro proximity ligation data and whole-genome triplication in lettuce.</title>
        <authorList>
            <person name="Reyes-Chin-Wo S."/>
            <person name="Wang Z."/>
            <person name="Yang X."/>
            <person name="Kozik A."/>
            <person name="Arikit S."/>
            <person name="Song C."/>
            <person name="Xia L."/>
            <person name="Froenicke L."/>
            <person name="Lavelle D.O."/>
            <person name="Truco M.J."/>
            <person name="Xia R."/>
            <person name="Zhu S."/>
            <person name="Xu C."/>
            <person name="Xu H."/>
            <person name="Xu X."/>
            <person name="Cox K."/>
            <person name="Korf I."/>
            <person name="Meyers B.C."/>
            <person name="Michelmore R.W."/>
        </authorList>
    </citation>
    <scope>NUCLEOTIDE SEQUENCE [LARGE SCALE GENOMIC DNA]</scope>
    <source>
        <strain evidence="6">cv. Salinas</strain>
        <tissue evidence="5">Seedlings</tissue>
    </source>
</reference>
<dbReference type="SUPFAM" id="SSF81901">
    <property type="entry name" value="HCP-like"/>
    <property type="match status" value="1"/>
</dbReference>
<keyword evidence="1" id="KW-0677">Repeat</keyword>
<dbReference type="Gene3D" id="1.25.40.10">
    <property type="entry name" value="Tetratricopeptide repeat domain"/>
    <property type="match status" value="4"/>
</dbReference>
<feature type="repeat" description="PPR" evidence="3">
    <location>
        <begin position="317"/>
        <end position="351"/>
    </location>
</feature>
<dbReference type="FunFam" id="1.25.40.10:FF:000090">
    <property type="entry name" value="Pentatricopeptide repeat-containing protein, chloroplastic"/>
    <property type="match status" value="1"/>
</dbReference>
<dbReference type="Pfam" id="PF13041">
    <property type="entry name" value="PPR_2"/>
    <property type="match status" value="2"/>
</dbReference>
<dbReference type="InterPro" id="IPR002885">
    <property type="entry name" value="PPR_rpt"/>
</dbReference>
<dbReference type="AlphaFoldDB" id="A0A9R1UM25"/>
<feature type="repeat" description="PPR" evidence="3">
    <location>
        <begin position="456"/>
        <end position="490"/>
    </location>
</feature>
<dbReference type="InterPro" id="IPR011990">
    <property type="entry name" value="TPR-like_helical_dom_sf"/>
</dbReference>
<dbReference type="EMBL" id="NBSK02000008">
    <property type="protein sequence ID" value="KAJ0189718.1"/>
    <property type="molecule type" value="Genomic_DNA"/>
</dbReference>
<evidence type="ECO:0000256" key="2">
    <source>
        <dbReference type="PROSITE-ProRule" id="PRU00339"/>
    </source>
</evidence>
<evidence type="ECO:0008006" key="7">
    <source>
        <dbReference type="Google" id="ProtNLM"/>
    </source>
</evidence>
<keyword evidence="2" id="KW-0802">TPR repeat</keyword>
<protein>
    <recommendedName>
        <fullName evidence="7">Pentacotripeptide-repeat region of PRORP domain-containing protein</fullName>
    </recommendedName>
</protein>
<feature type="repeat" description="PPR" evidence="3">
    <location>
        <begin position="193"/>
        <end position="223"/>
    </location>
</feature>
<feature type="repeat" description="TPR" evidence="2">
    <location>
        <begin position="318"/>
        <end position="351"/>
    </location>
</feature>
<evidence type="ECO:0000313" key="6">
    <source>
        <dbReference type="Proteomes" id="UP000235145"/>
    </source>
</evidence>
<dbReference type="InterPro" id="IPR019734">
    <property type="entry name" value="TPR_rpt"/>
</dbReference>
<accession>A0A9R1UM25</accession>
<feature type="repeat" description="PPR" evidence="3">
    <location>
        <begin position="224"/>
        <end position="258"/>
    </location>
</feature>
<evidence type="ECO:0000256" key="1">
    <source>
        <dbReference type="ARBA" id="ARBA00022737"/>
    </source>
</evidence>
<evidence type="ECO:0000256" key="3">
    <source>
        <dbReference type="PROSITE-ProRule" id="PRU00708"/>
    </source>
</evidence>
<feature type="repeat" description="PPR" evidence="3">
    <location>
        <begin position="286"/>
        <end position="316"/>
    </location>
</feature>
<keyword evidence="6" id="KW-1185">Reference proteome</keyword>
<dbReference type="GO" id="GO:0009451">
    <property type="term" value="P:RNA modification"/>
    <property type="evidence" value="ECO:0007669"/>
    <property type="project" value="InterPro"/>
</dbReference>
<dbReference type="Pfam" id="PF20431">
    <property type="entry name" value="E_motif"/>
    <property type="match status" value="1"/>
</dbReference>
<dbReference type="NCBIfam" id="TIGR00756">
    <property type="entry name" value="PPR"/>
    <property type="match status" value="7"/>
</dbReference>
<dbReference type="PANTHER" id="PTHR47926">
    <property type="entry name" value="PENTATRICOPEPTIDE REPEAT-CONTAINING PROTEIN"/>
    <property type="match status" value="1"/>
</dbReference>
<evidence type="ECO:0000256" key="4">
    <source>
        <dbReference type="SAM" id="MobiDB-lite"/>
    </source>
</evidence>
<proteinExistence type="predicted"/>
<dbReference type="Proteomes" id="UP000235145">
    <property type="component" value="Unassembled WGS sequence"/>
</dbReference>
<sequence>MPPYCCSVELLLKPSPVKPPPLASSSPPVGDRQSPQQPRFATPQQLHGLILVHGLNHLEGLVIRHLITSPSDYNQGIVHYLRLILRHSKQPDVASSNSAIRYFCDHGGFQEAFAQYMELQRSGLLPSTFTVASALKACARLGNGNGGIMIHGQIHSHGFCGDVYVETALLGFYKSVNDMETAKKVFDEMSERNVVSWNSMIDGYIRSGNLSIAEEFFSGMPNKDVVSWNSMISGYSRTRDMEKALRLFQEMPERNQTSWNVMLSGYVESDKIDLAQNFYNLMPQRNIISCITMIGGYSKCGDIESAREVFNDMFQKNQLMYNAMITCYSKNSRPKEALQLFDKMLQLKPNIQPDKMTLATVISACSQLGDFTFGSWIHDIYMKQIGITMDDHIRTALIDLYSKHGSIDKALKLFHELHKKDIISYTAMILGCGNNGKEHIAIQLFDEMMESKIRPNLVTFSGILTALSHVGNVEESYKCFNSMKRYGLVPTPDHYSLMVEILGRSGRLDEAYELIKSMPMEPHSGVWGALLLACSMHNNVELGEIAAKHCFELESDSSGYGSLLANIYAGVGRWEDAKRLRKRVHEKGSIKVPGSSWMDHLQE</sequence>
<organism evidence="5 6">
    <name type="scientific">Lactuca sativa</name>
    <name type="common">Garden lettuce</name>
    <dbReference type="NCBI Taxonomy" id="4236"/>
    <lineage>
        <taxon>Eukaryota</taxon>
        <taxon>Viridiplantae</taxon>
        <taxon>Streptophyta</taxon>
        <taxon>Embryophyta</taxon>
        <taxon>Tracheophyta</taxon>
        <taxon>Spermatophyta</taxon>
        <taxon>Magnoliopsida</taxon>
        <taxon>eudicotyledons</taxon>
        <taxon>Gunneridae</taxon>
        <taxon>Pentapetalae</taxon>
        <taxon>asterids</taxon>
        <taxon>campanulids</taxon>
        <taxon>Asterales</taxon>
        <taxon>Asteraceae</taxon>
        <taxon>Cichorioideae</taxon>
        <taxon>Cichorieae</taxon>
        <taxon>Lactucinae</taxon>
        <taxon>Lactuca</taxon>
    </lineage>
</organism>
<dbReference type="InterPro" id="IPR046960">
    <property type="entry name" value="PPR_At4g14850-like_plant"/>
</dbReference>
<feature type="repeat" description="PPR" evidence="3">
    <location>
        <begin position="92"/>
        <end position="126"/>
    </location>
</feature>
<name>A0A9R1UM25_LACSA</name>
<gene>
    <name evidence="5" type="ORF">LSAT_V11C800414720</name>
</gene>
<dbReference type="SUPFAM" id="SSF48452">
    <property type="entry name" value="TPR-like"/>
    <property type="match status" value="1"/>
</dbReference>
<dbReference type="GO" id="GO:0003723">
    <property type="term" value="F:RNA binding"/>
    <property type="evidence" value="ECO:0007669"/>
    <property type="project" value="InterPro"/>
</dbReference>
<comment type="caution">
    <text evidence="5">The sequence shown here is derived from an EMBL/GenBank/DDBJ whole genome shotgun (WGS) entry which is preliminary data.</text>
</comment>